<reference evidence="1 2" key="1">
    <citation type="submission" date="2022-12" db="EMBL/GenBank/DDBJ databases">
        <title>Chromosome-scale assembly of the Ensete ventricosum genome.</title>
        <authorList>
            <person name="Dussert Y."/>
            <person name="Stocks J."/>
            <person name="Wendawek A."/>
            <person name="Woldeyes F."/>
            <person name="Nichols R.A."/>
            <person name="Borrell J.S."/>
        </authorList>
    </citation>
    <scope>NUCLEOTIDE SEQUENCE [LARGE SCALE GENOMIC DNA]</scope>
    <source>
        <strain evidence="2">cv. Maze</strain>
        <tissue evidence="1">Seeds</tissue>
    </source>
</reference>
<dbReference type="Proteomes" id="UP001222027">
    <property type="component" value="Unassembled WGS sequence"/>
</dbReference>
<organism evidence="1 2">
    <name type="scientific">Ensete ventricosum</name>
    <name type="common">Abyssinian banana</name>
    <name type="synonym">Musa ensete</name>
    <dbReference type="NCBI Taxonomy" id="4639"/>
    <lineage>
        <taxon>Eukaryota</taxon>
        <taxon>Viridiplantae</taxon>
        <taxon>Streptophyta</taxon>
        <taxon>Embryophyta</taxon>
        <taxon>Tracheophyta</taxon>
        <taxon>Spermatophyta</taxon>
        <taxon>Magnoliopsida</taxon>
        <taxon>Liliopsida</taxon>
        <taxon>Zingiberales</taxon>
        <taxon>Musaceae</taxon>
        <taxon>Ensete</taxon>
    </lineage>
</organism>
<name>A0AAV8QW85_ENSVE</name>
<evidence type="ECO:0000313" key="1">
    <source>
        <dbReference type="EMBL" id="KAJ8486226.1"/>
    </source>
</evidence>
<dbReference type="AlphaFoldDB" id="A0AAV8QW85"/>
<keyword evidence="2" id="KW-1185">Reference proteome</keyword>
<comment type="caution">
    <text evidence="1">The sequence shown here is derived from an EMBL/GenBank/DDBJ whole genome shotgun (WGS) entry which is preliminary data.</text>
</comment>
<sequence>MPSAVDIGKVIDSSSKNVASASASTESSDDGEAADYVDAWDAAFVQIGQAVLSLSLSIFSGLIEGGASILVLRYVTLFMLLDFGSLSSARSSNIRVDQDIHPLRPHIGPHFSFSLSF</sequence>
<protein>
    <submittedName>
        <fullName evidence="1">Uncharacterized protein</fullName>
    </submittedName>
</protein>
<proteinExistence type="predicted"/>
<evidence type="ECO:0000313" key="2">
    <source>
        <dbReference type="Proteomes" id="UP001222027"/>
    </source>
</evidence>
<gene>
    <name evidence="1" type="ORF">OPV22_018711</name>
</gene>
<accession>A0AAV8QW85</accession>
<dbReference type="EMBL" id="JAQQAF010000005">
    <property type="protein sequence ID" value="KAJ8486226.1"/>
    <property type="molecule type" value="Genomic_DNA"/>
</dbReference>